<dbReference type="GO" id="GO:0005506">
    <property type="term" value="F:iron ion binding"/>
    <property type="evidence" value="ECO:0007669"/>
    <property type="project" value="InterPro"/>
</dbReference>
<evidence type="ECO:0000313" key="8">
    <source>
        <dbReference type="EMBL" id="SHM60113.1"/>
    </source>
</evidence>
<dbReference type="PROSITE" id="PS00086">
    <property type="entry name" value="CYTOCHROME_P450"/>
    <property type="match status" value="1"/>
</dbReference>
<keyword evidence="4 7" id="KW-0560">Oxidoreductase</keyword>
<evidence type="ECO:0000256" key="6">
    <source>
        <dbReference type="ARBA" id="ARBA00023033"/>
    </source>
</evidence>
<dbReference type="Pfam" id="PF00067">
    <property type="entry name" value="p450"/>
    <property type="match status" value="1"/>
</dbReference>
<dbReference type="AlphaFoldDB" id="A0A1M7K546"/>
<evidence type="ECO:0000256" key="2">
    <source>
        <dbReference type="ARBA" id="ARBA00022617"/>
    </source>
</evidence>
<dbReference type="OrthoDB" id="142769at2"/>
<sequence length="447" mass="49227">MTLTSNQPVVRAVRPPGRLRAELLTAGSWSARHGVARVAMKRARKQGDLQATLFSDPAVRANPFPLYAQIRERGPVLKGSFLAATASHAVAGATLRSDAFGVVADPSTLPALPRWLMTRPDRTIGPVTPPSMLAVNPPDHTRYRRLVSKVFTPRAMAAMRGRVGELADDLLDRAERESRGEPVDLVSRYASLLPVTIIAEILGVPTEMRSQFIAWGSTAAPVLDIGLTYREFRRVDRAIRELNEWMSGHFARLRREPGDDLLSQLVRVENELTETELQAIAGLLLAAGFETTVNLIGNGAELLMQNEDQLADLRADANGWGNAVEEILRYESPVQNTARLALHDTEVAGVPVRAGTFLSVLIGGANRDPEVFDDPERFDIHRTNAREHLAFSSGVHYCLGAALARIEGEEALRRLFERYPNLAVAGRPLRRPTRTLRGYVELPVRLG</sequence>
<dbReference type="STRING" id="134849.SAMN05443668_1011000"/>
<dbReference type="InterPro" id="IPR002397">
    <property type="entry name" value="Cyt_P450_B"/>
</dbReference>
<dbReference type="GO" id="GO:0036199">
    <property type="term" value="F:cholest-4-en-3-one 26-monooxygenase activity"/>
    <property type="evidence" value="ECO:0007669"/>
    <property type="project" value="TreeGrafter"/>
</dbReference>
<dbReference type="InterPro" id="IPR017972">
    <property type="entry name" value="Cyt_P450_CS"/>
</dbReference>
<gene>
    <name evidence="8" type="ORF">SAMN05443668_1011000</name>
</gene>
<evidence type="ECO:0000256" key="1">
    <source>
        <dbReference type="ARBA" id="ARBA00010617"/>
    </source>
</evidence>
<keyword evidence="2 7" id="KW-0349">Heme</keyword>
<keyword evidence="3 7" id="KW-0479">Metal-binding</keyword>
<organism evidence="8 9">
    <name type="scientific">Cryptosporangium aurantiacum</name>
    <dbReference type="NCBI Taxonomy" id="134849"/>
    <lineage>
        <taxon>Bacteria</taxon>
        <taxon>Bacillati</taxon>
        <taxon>Actinomycetota</taxon>
        <taxon>Actinomycetes</taxon>
        <taxon>Cryptosporangiales</taxon>
        <taxon>Cryptosporangiaceae</taxon>
        <taxon>Cryptosporangium</taxon>
    </lineage>
</organism>
<dbReference type="GO" id="GO:0008395">
    <property type="term" value="F:steroid hydroxylase activity"/>
    <property type="evidence" value="ECO:0007669"/>
    <property type="project" value="TreeGrafter"/>
</dbReference>
<dbReference type="FunFam" id="1.10.630.10:FF:000018">
    <property type="entry name" value="Cytochrome P450 monooxygenase"/>
    <property type="match status" value="1"/>
</dbReference>
<protein>
    <recommendedName>
        <fullName evidence="10">Cytochrome P450</fullName>
    </recommendedName>
</protein>
<dbReference type="InterPro" id="IPR036396">
    <property type="entry name" value="Cyt_P450_sf"/>
</dbReference>
<comment type="similarity">
    <text evidence="1 7">Belongs to the cytochrome P450 family.</text>
</comment>
<name>A0A1M7K546_9ACTN</name>
<dbReference type="PANTHER" id="PTHR46696">
    <property type="entry name" value="P450, PUTATIVE (EUROFUNG)-RELATED"/>
    <property type="match status" value="1"/>
</dbReference>
<dbReference type="GO" id="GO:0006707">
    <property type="term" value="P:cholesterol catabolic process"/>
    <property type="evidence" value="ECO:0007669"/>
    <property type="project" value="TreeGrafter"/>
</dbReference>
<dbReference type="CDD" id="cd20625">
    <property type="entry name" value="CYP164-like"/>
    <property type="match status" value="1"/>
</dbReference>
<keyword evidence="6 7" id="KW-0503">Monooxygenase</keyword>
<reference evidence="8 9" key="1">
    <citation type="submission" date="2016-11" db="EMBL/GenBank/DDBJ databases">
        <authorList>
            <person name="Jaros S."/>
            <person name="Januszkiewicz K."/>
            <person name="Wedrychowicz H."/>
        </authorList>
    </citation>
    <scope>NUCLEOTIDE SEQUENCE [LARGE SCALE GENOMIC DNA]</scope>
    <source>
        <strain evidence="8 9">DSM 46144</strain>
    </source>
</reference>
<dbReference type="EMBL" id="FRCS01000001">
    <property type="protein sequence ID" value="SHM60113.1"/>
    <property type="molecule type" value="Genomic_DNA"/>
</dbReference>
<accession>A0A1M7K546</accession>
<evidence type="ECO:0000256" key="5">
    <source>
        <dbReference type="ARBA" id="ARBA00023004"/>
    </source>
</evidence>
<dbReference type="InterPro" id="IPR001128">
    <property type="entry name" value="Cyt_P450"/>
</dbReference>
<dbReference type="SUPFAM" id="SSF48264">
    <property type="entry name" value="Cytochrome P450"/>
    <property type="match status" value="1"/>
</dbReference>
<evidence type="ECO:0000256" key="4">
    <source>
        <dbReference type="ARBA" id="ARBA00023002"/>
    </source>
</evidence>
<proteinExistence type="inferred from homology"/>
<keyword evidence="5 7" id="KW-0408">Iron</keyword>
<evidence type="ECO:0000256" key="7">
    <source>
        <dbReference type="RuleBase" id="RU000461"/>
    </source>
</evidence>
<dbReference type="GO" id="GO:0020037">
    <property type="term" value="F:heme binding"/>
    <property type="evidence" value="ECO:0007669"/>
    <property type="project" value="InterPro"/>
</dbReference>
<evidence type="ECO:0008006" key="10">
    <source>
        <dbReference type="Google" id="ProtNLM"/>
    </source>
</evidence>
<evidence type="ECO:0000256" key="3">
    <source>
        <dbReference type="ARBA" id="ARBA00022723"/>
    </source>
</evidence>
<dbReference type="PANTHER" id="PTHR46696:SF4">
    <property type="entry name" value="BIOTIN BIOSYNTHESIS CYTOCHROME P450"/>
    <property type="match status" value="1"/>
</dbReference>
<keyword evidence="9" id="KW-1185">Reference proteome</keyword>
<dbReference type="PRINTS" id="PR00359">
    <property type="entry name" value="BP450"/>
</dbReference>
<dbReference type="Gene3D" id="1.10.630.10">
    <property type="entry name" value="Cytochrome P450"/>
    <property type="match status" value="1"/>
</dbReference>
<dbReference type="Proteomes" id="UP000184440">
    <property type="component" value="Unassembled WGS sequence"/>
</dbReference>
<evidence type="ECO:0000313" key="9">
    <source>
        <dbReference type="Proteomes" id="UP000184440"/>
    </source>
</evidence>